<dbReference type="Proteomes" id="UP000708208">
    <property type="component" value="Unassembled WGS sequence"/>
</dbReference>
<keyword evidence="2" id="KW-1185">Reference proteome</keyword>
<comment type="caution">
    <text evidence="1">The sequence shown here is derived from an EMBL/GenBank/DDBJ whole genome shotgun (WGS) entry which is preliminary data.</text>
</comment>
<dbReference type="EMBL" id="CAJVCH010044903">
    <property type="protein sequence ID" value="CAG7717331.1"/>
    <property type="molecule type" value="Genomic_DNA"/>
</dbReference>
<proteinExistence type="predicted"/>
<gene>
    <name evidence="1" type="ORF">AFUS01_LOCUS6792</name>
</gene>
<name>A0A8J2NLC6_9HEXA</name>
<organism evidence="1 2">
    <name type="scientific">Allacma fusca</name>
    <dbReference type="NCBI Taxonomy" id="39272"/>
    <lineage>
        <taxon>Eukaryota</taxon>
        <taxon>Metazoa</taxon>
        <taxon>Ecdysozoa</taxon>
        <taxon>Arthropoda</taxon>
        <taxon>Hexapoda</taxon>
        <taxon>Collembola</taxon>
        <taxon>Symphypleona</taxon>
        <taxon>Sminthuridae</taxon>
        <taxon>Allacma</taxon>
    </lineage>
</organism>
<reference evidence="1" key="1">
    <citation type="submission" date="2021-06" db="EMBL/GenBank/DDBJ databases">
        <authorList>
            <person name="Hodson N. C."/>
            <person name="Mongue J. A."/>
            <person name="Jaron S. K."/>
        </authorList>
    </citation>
    <scope>NUCLEOTIDE SEQUENCE</scope>
</reference>
<dbReference type="AlphaFoldDB" id="A0A8J2NLC6"/>
<evidence type="ECO:0000313" key="1">
    <source>
        <dbReference type="EMBL" id="CAG7717331.1"/>
    </source>
</evidence>
<sequence>MRVTQQPHPTPIHMHFNRTRTKFNTIVFRTTISVNSRRTAKEAEPIKLCIGHLSSIYQHELFLKDNCLIRLPQQDESNRAGRATGTVTSPSIPPPGLIMSIIMT</sequence>
<evidence type="ECO:0000313" key="2">
    <source>
        <dbReference type="Proteomes" id="UP000708208"/>
    </source>
</evidence>
<accession>A0A8J2NLC6</accession>
<protein>
    <submittedName>
        <fullName evidence="1">Uncharacterized protein</fullName>
    </submittedName>
</protein>